<keyword evidence="4" id="KW-1185">Reference proteome</keyword>
<gene>
    <name evidence="3" type="primary">yodC</name>
    <name evidence="3" type="ORF">Enr10x_60060</name>
</gene>
<evidence type="ECO:0000256" key="1">
    <source>
        <dbReference type="ARBA" id="ARBA00007118"/>
    </source>
</evidence>
<dbReference type="Pfam" id="PF00881">
    <property type="entry name" value="Nitroreductase"/>
    <property type="match status" value="1"/>
</dbReference>
<accession>A0A518AG62</accession>
<protein>
    <submittedName>
        <fullName evidence="3">NAD(P)H nitroreductase YodC</fullName>
        <ecNumber evidence="3">1.-.-.-</ecNumber>
    </submittedName>
</protein>
<organism evidence="3 4">
    <name type="scientific">Gimesia panareensis</name>
    <dbReference type="NCBI Taxonomy" id="2527978"/>
    <lineage>
        <taxon>Bacteria</taxon>
        <taxon>Pseudomonadati</taxon>
        <taxon>Planctomycetota</taxon>
        <taxon>Planctomycetia</taxon>
        <taxon>Planctomycetales</taxon>
        <taxon>Planctomycetaceae</taxon>
        <taxon>Gimesia</taxon>
    </lineage>
</organism>
<dbReference type="InterPro" id="IPR029479">
    <property type="entry name" value="Nitroreductase"/>
</dbReference>
<dbReference type="Gene3D" id="3.40.109.10">
    <property type="entry name" value="NADH Oxidase"/>
    <property type="match status" value="1"/>
</dbReference>
<dbReference type="SUPFAM" id="SSF55469">
    <property type="entry name" value="FMN-dependent nitroreductase-like"/>
    <property type="match status" value="1"/>
</dbReference>
<dbReference type="PANTHER" id="PTHR43673:SF12">
    <property type="entry name" value="PROTEIN DRGA"/>
    <property type="match status" value="1"/>
</dbReference>
<accession>A0A517QG62</accession>
<evidence type="ECO:0000313" key="3">
    <source>
        <dbReference type="EMBL" id="QDT30638.1"/>
    </source>
</evidence>
<dbReference type="Proteomes" id="UP000315647">
    <property type="component" value="Chromosome"/>
</dbReference>
<comment type="similarity">
    <text evidence="1">Belongs to the nitroreductase family.</text>
</comment>
<sequence>MDTLKAIEERRSVKAYDPEHRMTDEEIQKLLSYTMLSPTAFNIQHWRFLVVKDPELRQKLREASWNQAQVTDASLLVVICADLKAWEKEPDRYWKNAPEPVQQALVPMILNYYKDNIEAERDEAMRSCGMAAQTMMLAAKEMGYDTCPMDGFDFDKVAELINLPEDHLISMFVVVGKALRPANERAGQLTLDEVVIYDRFT</sequence>
<dbReference type="PANTHER" id="PTHR43673">
    <property type="entry name" value="NAD(P)H NITROREDUCTASE YDGI-RELATED"/>
    <property type="match status" value="1"/>
</dbReference>
<evidence type="ECO:0000313" key="4">
    <source>
        <dbReference type="Proteomes" id="UP000315647"/>
    </source>
</evidence>
<proteinExistence type="inferred from homology"/>
<dbReference type="AlphaFoldDB" id="A0A517QG62"/>
<dbReference type="RefSeq" id="WP_145115770.1">
    <property type="nucleotide sequence ID" value="NZ_CP036277.1"/>
</dbReference>
<dbReference type="GO" id="GO:0016491">
    <property type="term" value="F:oxidoreductase activity"/>
    <property type="evidence" value="ECO:0007669"/>
    <property type="project" value="UniProtKB-KW"/>
</dbReference>
<dbReference type="InterPro" id="IPR000415">
    <property type="entry name" value="Nitroreductase-like"/>
</dbReference>
<dbReference type="EMBL" id="CP037421">
    <property type="protein sequence ID" value="QDT30638.1"/>
    <property type="molecule type" value="Genomic_DNA"/>
</dbReference>
<dbReference type="CDD" id="cd02137">
    <property type="entry name" value="MhqN-like"/>
    <property type="match status" value="1"/>
</dbReference>
<keyword evidence="2 3" id="KW-0560">Oxidoreductase</keyword>
<reference evidence="3 4" key="1">
    <citation type="submission" date="2019-03" db="EMBL/GenBank/DDBJ databases">
        <title>Deep-cultivation of Planctomycetes and their phenomic and genomic characterization uncovers novel biology.</title>
        <authorList>
            <person name="Wiegand S."/>
            <person name="Jogler M."/>
            <person name="Boedeker C."/>
            <person name="Pinto D."/>
            <person name="Vollmers J."/>
            <person name="Rivas-Marin E."/>
            <person name="Kohn T."/>
            <person name="Peeters S.H."/>
            <person name="Heuer A."/>
            <person name="Rast P."/>
            <person name="Oberbeckmann S."/>
            <person name="Bunk B."/>
            <person name="Jeske O."/>
            <person name="Meyerdierks A."/>
            <person name="Storesund J.E."/>
            <person name="Kallscheuer N."/>
            <person name="Luecker S."/>
            <person name="Lage O.M."/>
            <person name="Pohl T."/>
            <person name="Merkel B.J."/>
            <person name="Hornburger P."/>
            <person name="Mueller R.-W."/>
            <person name="Bruemmer F."/>
            <person name="Labrenz M."/>
            <person name="Spormann A.M."/>
            <person name="Op den Camp H."/>
            <person name="Overmann J."/>
            <person name="Amann R."/>
            <person name="Jetten M.S.M."/>
            <person name="Mascher T."/>
            <person name="Medema M.H."/>
            <person name="Devos D.P."/>
            <person name="Kaster A.-K."/>
            <person name="Ovreas L."/>
            <person name="Rohde M."/>
            <person name="Galperin M.Y."/>
            <person name="Jogler C."/>
        </authorList>
    </citation>
    <scope>NUCLEOTIDE SEQUENCE [LARGE SCALE GENOMIC DNA]</scope>
    <source>
        <strain evidence="3 4">Enr10</strain>
    </source>
</reference>
<evidence type="ECO:0000256" key="2">
    <source>
        <dbReference type="ARBA" id="ARBA00023002"/>
    </source>
</evidence>
<dbReference type="EC" id="1.-.-.-" evidence="3"/>
<name>A0A517QG62_9PLAN</name>